<proteinExistence type="predicted"/>
<dbReference type="PROSITE" id="PS51257">
    <property type="entry name" value="PROKAR_LIPOPROTEIN"/>
    <property type="match status" value="1"/>
</dbReference>
<accession>A0A1G4GA36</accession>
<dbReference type="KEGG" id="pmuc:ING2E5A_2591"/>
<keyword evidence="3" id="KW-1185">Reference proteome</keyword>
<name>A0A1G4GA36_9BACT</name>
<evidence type="ECO:0000313" key="3">
    <source>
        <dbReference type="Proteomes" id="UP000178485"/>
    </source>
</evidence>
<reference evidence="2 3" key="1">
    <citation type="submission" date="2016-08" db="EMBL/GenBank/DDBJ databases">
        <authorList>
            <person name="Seilhamer J.J."/>
        </authorList>
    </citation>
    <scope>NUCLEOTIDE SEQUENCE [LARGE SCALE GENOMIC DNA]</scope>
    <source>
        <strain evidence="2">ING2-E5A</strain>
    </source>
</reference>
<dbReference type="STRING" id="1642646.ING2E5A_2591"/>
<dbReference type="AlphaFoldDB" id="A0A1G4GA36"/>
<dbReference type="Proteomes" id="UP000178485">
    <property type="component" value="Chromosome i"/>
</dbReference>
<protein>
    <recommendedName>
        <fullName evidence="4">Lipoprotein</fullName>
    </recommendedName>
</protein>
<feature type="coiled-coil region" evidence="1">
    <location>
        <begin position="104"/>
        <end position="166"/>
    </location>
</feature>
<dbReference type="RefSeq" id="WP_071137683.1">
    <property type="nucleotide sequence ID" value="NZ_DUQN01000074.1"/>
</dbReference>
<organism evidence="2 3">
    <name type="scientific">Petrimonas mucosa</name>
    <dbReference type="NCBI Taxonomy" id="1642646"/>
    <lineage>
        <taxon>Bacteria</taxon>
        <taxon>Pseudomonadati</taxon>
        <taxon>Bacteroidota</taxon>
        <taxon>Bacteroidia</taxon>
        <taxon>Bacteroidales</taxon>
        <taxon>Dysgonomonadaceae</taxon>
        <taxon>Petrimonas</taxon>
    </lineage>
</organism>
<evidence type="ECO:0000313" key="2">
    <source>
        <dbReference type="EMBL" id="SCM59387.1"/>
    </source>
</evidence>
<keyword evidence="1" id="KW-0175">Coiled coil</keyword>
<sequence>MKKVFVLLLGAGVLFSCTNTGKKVTESEEYRKLLAERDSLETVLRTSDAETQEMMAVISEVEANFDKIREAEKYISTQSAQNGEMSQDTKKRVNDNFQMIQEILKRNKTQLAELNRKYAASNKQVKSMQNTIDRLNKEMQESSARLVALQSELAKKDETIAQLSGDISELAQHAEQQSATIREQDKTLHTAYYVFGTASELKEQKILSGGFLKATRVMQETFNKDYFLQIDIREVTEIPLYAPKAKLWSTHPEGTYEFVKGANDNLTFHITDTQRFWTLTKYLIIEVN</sequence>
<dbReference type="EMBL" id="LT608328">
    <property type="protein sequence ID" value="SCM59387.1"/>
    <property type="molecule type" value="Genomic_DNA"/>
</dbReference>
<dbReference type="Gene3D" id="1.20.5.340">
    <property type="match status" value="1"/>
</dbReference>
<evidence type="ECO:0000256" key="1">
    <source>
        <dbReference type="SAM" id="Coils"/>
    </source>
</evidence>
<evidence type="ECO:0008006" key="4">
    <source>
        <dbReference type="Google" id="ProtNLM"/>
    </source>
</evidence>
<gene>
    <name evidence="2" type="ORF">ING2E5A_2591</name>
</gene>